<proteinExistence type="inferred from homology"/>
<dbReference type="EMBL" id="CP116346">
    <property type="protein sequence ID" value="WIT10340.1"/>
    <property type="molecule type" value="Genomic_DNA"/>
</dbReference>
<dbReference type="InterPro" id="IPR031316">
    <property type="entry name" value="FlgM_C"/>
</dbReference>
<comment type="similarity">
    <text evidence="1">Belongs to the FlgM family.</text>
</comment>
<evidence type="ECO:0000256" key="8">
    <source>
        <dbReference type="ARBA" id="ARBA00030117"/>
    </source>
</evidence>
<evidence type="ECO:0000256" key="6">
    <source>
        <dbReference type="ARBA" id="ARBA00023163"/>
    </source>
</evidence>
<keyword evidence="6" id="KW-0804">Transcription</keyword>
<feature type="domain" description="Anti-sigma-28 factor FlgM C-terminal" evidence="10">
    <location>
        <begin position="48"/>
        <end position="96"/>
    </location>
</feature>
<keyword evidence="3" id="KW-0678">Repressor</keyword>
<accession>A0AA95SMN0</accession>
<dbReference type="RefSeq" id="WP_285231408.1">
    <property type="nucleotide sequence ID" value="NZ_CP116346.1"/>
</dbReference>
<reference evidence="11" key="1">
    <citation type="submission" date="2023-01" db="EMBL/GenBank/DDBJ databases">
        <title>Whole genome sequence of Paucibacter sp. S2-9 isolated from pond sediment.</title>
        <authorList>
            <person name="Jung J.Y."/>
        </authorList>
    </citation>
    <scope>NUCLEOTIDE SEQUENCE</scope>
    <source>
        <strain evidence="11">S2-9</strain>
    </source>
</reference>
<dbReference type="Pfam" id="PF04316">
    <property type="entry name" value="FlgM"/>
    <property type="match status" value="1"/>
</dbReference>
<dbReference type="AlphaFoldDB" id="A0AA95SMN0"/>
<evidence type="ECO:0000259" key="10">
    <source>
        <dbReference type="Pfam" id="PF04316"/>
    </source>
</evidence>
<dbReference type="InterPro" id="IPR035890">
    <property type="entry name" value="Anti-sigma-28_factor_FlgM_sf"/>
</dbReference>
<keyword evidence="4" id="KW-1005">Bacterial flagellum biogenesis</keyword>
<evidence type="ECO:0000256" key="9">
    <source>
        <dbReference type="SAM" id="MobiDB-lite"/>
    </source>
</evidence>
<dbReference type="KEGG" id="pais:PFX98_15620"/>
<keyword evidence="5" id="KW-0805">Transcription regulation</keyword>
<evidence type="ECO:0000313" key="11">
    <source>
        <dbReference type="EMBL" id="WIT10340.1"/>
    </source>
</evidence>
<keyword evidence="11" id="KW-0969">Cilium</keyword>
<evidence type="ECO:0000256" key="2">
    <source>
        <dbReference type="ARBA" id="ARBA00017823"/>
    </source>
</evidence>
<dbReference type="GO" id="GO:0044781">
    <property type="term" value="P:bacterial-type flagellum organization"/>
    <property type="evidence" value="ECO:0007669"/>
    <property type="project" value="UniProtKB-KW"/>
</dbReference>
<evidence type="ECO:0000313" key="12">
    <source>
        <dbReference type="Proteomes" id="UP001177769"/>
    </source>
</evidence>
<keyword evidence="11" id="KW-0966">Cell projection</keyword>
<dbReference type="GO" id="GO:0045892">
    <property type="term" value="P:negative regulation of DNA-templated transcription"/>
    <property type="evidence" value="ECO:0007669"/>
    <property type="project" value="InterPro"/>
</dbReference>
<protein>
    <recommendedName>
        <fullName evidence="2">Negative regulator of flagellin synthesis</fullName>
    </recommendedName>
    <alternativeName>
        <fullName evidence="8">Anti-sigma-28 factor</fullName>
    </alternativeName>
</protein>
<feature type="region of interest" description="Disordered" evidence="9">
    <location>
        <begin position="1"/>
        <end position="45"/>
    </location>
</feature>
<evidence type="ECO:0000256" key="5">
    <source>
        <dbReference type="ARBA" id="ARBA00023015"/>
    </source>
</evidence>
<dbReference type="Proteomes" id="UP001177769">
    <property type="component" value="Chromosome"/>
</dbReference>
<evidence type="ECO:0000256" key="1">
    <source>
        <dbReference type="ARBA" id="ARBA00005322"/>
    </source>
</evidence>
<dbReference type="InterPro" id="IPR007412">
    <property type="entry name" value="FlgM"/>
</dbReference>
<dbReference type="SUPFAM" id="SSF101498">
    <property type="entry name" value="Anti-sigma factor FlgM"/>
    <property type="match status" value="1"/>
</dbReference>
<comment type="function">
    <text evidence="7">Responsible for the coupling of flagellin expression to flagellar assembly by preventing expression of the flagellin genes when a component of the middle class of proteins is defective. It negatively regulates flagellar genes by inhibiting the activity of FliA by directly binding to FliA.</text>
</comment>
<keyword evidence="12" id="KW-1185">Reference proteome</keyword>
<name>A0AA95SMN0_9BURK</name>
<sequence>MKIGNSPEMHAPAQVGTERSGAADAGRAQGHAAGGAKKAGGAEASAHVALSSNASSLISGVSDEGSFDAAKVQRISQAIAEGKFSVNAEAIADKLIANAQEMVSRMSPH</sequence>
<feature type="compositionally biased region" description="Low complexity" evidence="9">
    <location>
        <begin position="22"/>
        <end position="45"/>
    </location>
</feature>
<evidence type="ECO:0000256" key="3">
    <source>
        <dbReference type="ARBA" id="ARBA00022491"/>
    </source>
</evidence>
<gene>
    <name evidence="11" type="primary">flgM</name>
    <name evidence="11" type="ORF">PFX98_15620</name>
</gene>
<organism evidence="11 12">
    <name type="scientific">Paucibacter sediminis</name>
    <dbReference type="NCBI Taxonomy" id="3019553"/>
    <lineage>
        <taxon>Bacteria</taxon>
        <taxon>Pseudomonadati</taxon>
        <taxon>Pseudomonadota</taxon>
        <taxon>Betaproteobacteria</taxon>
        <taxon>Burkholderiales</taxon>
        <taxon>Sphaerotilaceae</taxon>
        <taxon>Roseateles</taxon>
    </lineage>
</organism>
<dbReference type="NCBIfam" id="TIGR03824">
    <property type="entry name" value="FlgM_jcvi"/>
    <property type="match status" value="1"/>
</dbReference>
<keyword evidence="11" id="KW-0282">Flagellum</keyword>
<evidence type="ECO:0000256" key="4">
    <source>
        <dbReference type="ARBA" id="ARBA00022795"/>
    </source>
</evidence>
<evidence type="ECO:0000256" key="7">
    <source>
        <dbReference type="ARBA" id="ARBA00024739"/>
    </source>
</evidence>